<name>A0A1M6NM02_9FLAO</name>
<organism evidence="1 2">
    <name type="scientific">Epilithonimonas mollis</name>
    <dbReference type="NCBI Taxonomy" id="216903"/>
    <lineage>
        <taxon>Bacteria</taxon>
        <taxon>Pseudomonadati</taxon>
        <taxon>Bacteroidota</taxon>
        <taxon>Flavobacteriia</taxon>
        <taxon>Flavobacteriales</taxon>
        <taxon>Weeksellaceae</taxon>
        <taxon>Chryseobacterium group</taxon>
        <taxon>Epilithonimonas</taxon>
    </lineage>
</organism>
<dbReference type="EMBL" id="FRAM01000001">
    <property type="protein sequence ID" value="SHJ96644.1"/>
    <property type="molecule type" value="Genomic_DNA"/>
</dbReference>
<gene>
    <name evidence="1" type="ORF">SAMN05444371_0500</name>
</gene>
<evidence type="ECO:0000313" key="1">
    <source>
        <dbReference type="EMBL" id="SHJ96644.1"/>
    </source>
</evidence>
<protein>
    <submittedName>
        <fullName evidence="1">Uncharacterized protein</fullName>
    </submittedName>
</protein>
<dbReference type="AlphaFoldDB" id="A0A1M6NM02"/>
<reference evidence="2" key="1">
    <citation type="submission" date="2016-11" db="EMBL/GenBank/DDBJ databases">
        <authorList>
            <person name="Varghese N."/>
            <person name="Submissions S."/>
        </authorList>
    </citation>
    <scope>NUCLEOTIDE SEQUENCE [LARGE SCALE GENOMIC DNA]</scope>
    <source>
        <strain evidence="2">DSM 18016</strain>
    </source>
</reference>
<dbReference type="Proteomes" id="UP000184498">
    <property type="component" value="Unassembled WGS sequence"/>
</dbReference>
<proteinExistence type="predicted"/>
<evidence type="ECO:0000313" key="2">
    <source>
        <dbReference type="Proteomes" id="UP000184498"/>
    </source>
</evidence>
<sequence length="205" mass="23528">MNMKAKPIPGIPYQVKGAYHDTESRKYFSSSEVAAQNFEILKERFFSINRWKDYCGGWSADFKLFDSTGSFVDRMPKVGDFVRIDIPGPGDLQAKGFDWVEIVKIDHQTYENGLERYLIMCRPSKIPDSKSNHIAHFFSRKSSSSFVICKGADWIKAGVYGRNEIPNFSKTDFFGKIRNFIVFIGGSLRLTKIQWKSMTDGLIDY</sequence>
<accession>A0A1M6NM02</accession>
<keyword evidence="2" id="KW-1185">Reference proteome</keyword>
<dbReference type="STRING" id="216903.SAMN05444371_0500"/>